<dbReference type="InterPro" id="IPR050248">
    <property type="entry name" value="Polysacc_deacetylase_ArnD"/>
</dbReference>
<proteinExistence type="predicted"/>
<feature type="domain" description="NodB homology" evidence="1">
    <location>
        <begin position="142"/>
        <end position="318"/>
    </location>
</feature>
<protein>
    <submittedName>
        <fullName evidence="2">Polysaccharide deacetylase family protein</fullName>
    </submittedName>
</protein>
<sequence length="337" mass="38087">MDAMRPIIWKWIVIAASVLGVLLIASETEVGTFIQERKADLVMSEAFQTDSIEALEHNPLMQRIMAEAKQHEVAPINARIDRVWKAIPGYNGVEADIERTYKANKGKLEQDKLKWILREVKPEVSLRDLEPQPIYRGNPNKPMVALMINVAWGNEFITPMLKVLQEEKVKASFFLDGSWLSKNPDVAKQIQAEGHELENHAYTHPNMSELSAGLQSQQIEKTKRLLKETLGVENKWFAPPSGDFNALTVTTAHAHGLSTVLWTLDTVDWKKPEPSTILQKIRKKVEPGTLILMHPTSSSSRALQDMIRIIKDKGFHPGTVSDTLSEQRVPLVPVERR</sequence>
<accession>A0ABS8Y9V6</accession>
<gene>
    <name evidence="2" type="ORF">LQV63_02075</name>
</gene>
<dbReference type="PROSITE" id="PS51677">
    <property type="entry name" value="NODB"/>
    <property type="match status" value="1"/>
</dbReference>
<dbReference type="PANTHER" id="PTHR10587:SF80">
    <property type="entry name" value="CHITOOLIGOSACCHARIDE DEACETYLASE"/>
    <property type="match status" value="1"/>
</dbReference>
<dbReference type="EMBL" id="JAJNBZ010000001">
    <property type="protein sequence ID" value="MCE5168107.1"/>
    <property type="molecule type" value="Genomic_DNA"/>
</dbReference>
<comment type="caution">
    <text evidence="2">The sequence shown here is derived from an EMBL/GenBank/DDBJ whole genome shotgun (WGS) entry which is preliminary data.</text>
</comment>
<dbReference type="InterPro" id="IPR002509">
    <property type="entry name" value="NODB_dom"/>
</dbReference>
<reference evidence="2 3" key="1">
    <citation type="submission" date="2021-11" db="EMBL/GenBank/DDBJ databases">
        <title>Draft genome sequence of Paenibacillus profundus YoMME, a new Gram-positive bacteria with exoelectrogenic properties.</title>
        <authorList>
            <person name="Hubenova Y."/>
            <person name="Hubenova E."/>
            <person name="Manasiev Y."/>
            <person name="Peykov S."/>
            <person name="Mitov M."/>
        </authorList>
    </citation>
    <scope>NUCLEOTIDE SEQUENCE [LARGE SCALE GENOMIC DNA]</scope>
    <source>
        <strain evidence="2 3">YoMME</strain>
    </source>
</reference>
<dbReference type="RefSeq" id="WP_233695459.1">
    <property type="nucleotide sequence ID" value="NZ_JAJNBZ010000001.1"/>
</dbReference>
<dbReference type="CDD" id="cd10950">
    <property type="entry name" value="CE4_BsYlxY_like"/>
    <property type="match status" value="1"/>
</dbReference>
<dbReference type="InterPro" id="IPR011330">
    <property type="entry name" value="Glyco_hydro/deAcase_b/a-brl"/>
</dbReference>
<dbReference type="Proteomes" id="UP001199916">
    <property type="component" value="Unassembled WGS sequence"/>
</dbReference>
<keyword evidence="3" id="KW-1185">Reference proteome</keyword>
<dbReference type="PANTHER" id="PTHR10587">
    <property type="entry name" value="GLYCOSYL TRANSFERASE-RELATED"/>
    <property type="match status" value="1"/>
</dbReference>
<evidence type="ECO:0000259" key="1">
    <source>
        <dbReference type="PROSITE" id="PS51677"/>
    </source>
</evidence>
<dbReference type="SUPFAM" id="SSF88713">
    <property type="entry name" value="Glycoside hydrolase/deacetylase"/>
    <property type="match status" value="1"/>
</dbReference>
<evidence type="ECO:0000313" key="2">
    <source>
        <dbReference type="EMBL" id="MCE5168107.1"/>
    </source>
</evidence>
<dbReference type="Gene3D" id="3.20.20.370">
    <property type="entry name" value="Glycoside hydrolase/deacetylase"/>
    <property type="match status" value="1"/>
</dbReference>
<dbReference type="Pfam" id="PF01522">
    <property type="entry name" value="Polysacc_deac_1"/>
    <property type="match status" value="1"/>
</dbReference>
<evidence type="ECO:0000313" key="3">
    <source>
        <dbReference type="Proteomes" id="UP001199916"/>
    </source>
</evidence>
<organism evidence="2 3">
    <name type="scientific">Paenibacillus profundus</name>
    <dbReference type="NCBI Taxonomy" id="1173085"/>
    <lineage>
        <taxon>Bacteria</taxon>
        <taxon>Bacillati</taxon>
        <taxon>Bacillota</taxon>
        <taxon>Bacilli</taxon>
        <taxon>Bacillales</taxon>
        <taxon>Paenibacillaceae</taxon>
        <taxon>Paenibacillus</taxon>
    </lineage>
</organism>
<name>A0ABS8Y9V6_9BACL</name>